<dbReference type="EnsemblPlants" id="AVESA.00010b.r2.6AG1015790.1">
    <property type="protein sequence ID" value="AVESA.00010b.r2.6AG1015790.1.CDS.1"/>
    <property type="gene ID" value="AVESA.00010b.r2.6AG1015790"/>
</dbReference>
<organism evidence="1 2">
    <name type="scientific">Avena sativa</name>
    <name type="common">Oat</name>
    <dbReference type="NCBI Taxonomy" id="4498"/>
    <lineage>
        <taxon>Eukaryota</taxon>
        <taxon>Viridiplantae</taxon>
        <taxon>Streptophyta</taxon>
        <taxon>Embryophyta</taxon>
        <taxon>Tracheophyta</taxon>
        <taxon>Spermatophyta</taxon>
        <taxon>Magnoliopsida</taxon>
        <taxon>Liliopsida</taxon>
        <taxon>Poales</taxon>
        <taxon>Poaceae</taxon>
        <taxon>BOP clade</taxon>
        <taxon>Pooideae</taxon>
        <taxon>Poodae</taxon>
        <taxon>Poeae</taxon>
        <taxon>Poeae Chloroplast Group 1 (Aveneae type)</taxon>
        <taxon>Aveninae</taxon>
        <taxon>Avena</taxon>
    </lineage>
</organism>
<proteinExistence type="predicted"/>
<sequence>MKKVEAITPALLRLPRAVLANNILVRLPGSDLRRVRRVCKEWRDIISDPIFIQEHMVNKPKLLPAAHTIVFFPGFTYGGSREDTRNGHGFLFDEHWRLKAELAVGRWDDLIGACNGLLCFLESCQGSIKIIEPFTGESLAVPQPPDRSSWPTGQLRRARNPCAYCFGFDATARRYKIVYHGYPKETVEELHVYTLGGGKGAWTRVDVARSVHGEASGEPSYVDGAVYWPSRTYKKNSRRDEKLVRFDLATEKITSEQATPRHRLNAPTPEWAVFCRLVDATPCVMTYSSYGEWDAWFREAQDGGTVCFPGGRVLLRVFTDDGDPGLYLRRIERSHEFGQRMLLFEVGTEQPPSYEYNGRASFVPARRHQQLPVAGAPPSTQQCYARTFGYDPTVSAAPLALYLGTSSP</sequence>
<accession>A0ACD5YPB6</accession>
<evidence type="ECO:0000313" key="2">
    <source>
        <dbReference type="Proteomes" id="UP001732700"/>
    </source>
</evidence>
<evidence type="ECO:0000313" key="1">
    <source>
        <dbReference type="EnsemblPlants" id="AVESA.00010b.r2.6AG1015790.1.CDS.1"/>
    </source>
</evidence>
<reference evidence="1" key="2">
    <citation type="submission" date="2025-09" db="UniProtKB">
        <authorList>
            <consortium name="EnsemblPlants"/>
        </authorList>
    </citation>
    <scope>IDENTIFICATION</scope>
</reference>
<name>A0ACD5YPB6_AVESA</name>
<protein>
    <submittedName>
        <fullName evidence="1">Uncharacterized protein</fullName>
    </submittedName>
</protein>
<reference evidence="1" key="1">
    <citation type="submission" date="2021-05" db="EMBL/GenBank/DDBJ databases">
        <authorList>
            <person name="Scholz U."/>
            <person name="Mascher M."/>
            <person name="Fiebig A."/>
        </authorList>
    </citation>
    <scope>NUCLEOTIDE SEQUENCE [LARGE SCALE GENOMIC DNA]</scope>
</reference>
<keyword evidence="2" id="KW-1185">Reference proteome</keyword>
<dbReference type="Proteomes" id="UP001732700">
    <property type="component" value="Chromosome 6A"/>
</dbReference>